<keyword evidence="1" id="KW-1133">Transmembrane helix</keyword>
<evidence type="ECO:0000313" key="4">
    <source>
        <dbReference type="Proteomes" id="UP000270468"/>
    </source>
</evidence>
<name>A0A3P5WL26_9BACL</name>
<dbReference type="Gene3D" id="3.10.450.40">
    <property type="match status" value="2"/>
</dbReference>
<proteinExistence type="predicted"/>
<evidence type="ECO:0000259" key="2">
    <source>
        <dbReference type="Pfam" id="PF03413"/>
    </source>
</evidence>
<feature type="transmembrane region" description="Helical" evidence="1">
    <location>
        <begin position="7"/>
        <end position="30"/>
    </location>
</feature>
<evidence type="ECO:0000256" key="1">
    <source>
        <dbReference type="SAM" id="Phobius"/>
    </source>
</evidence>
<dbReference type="Proteomes" id="UP000270468">
    <property type="component" value="Unassembled WGS sequence"/>
</dbReference>
<keyword evidence="1" id="KW-0812">Transmembrane</keyword>
<dbReference type="Pfam" id="PF03413">
    <property type="entry name" value="PepSY"/>
    <property type="match status" value="2"/>
</dbReference>
<dbReference type="EMBL" id="UXAV01000021">
    <property type="protein sequence ID" value="VDC22378.1"/>
    <property type="molecule type" value="Genomic_DNA"/>
</dbReference>
<dbReference type="RefSeq" id="WP_160117555.1">
    <property type="nucleotide sequence ID" value="NZ_CBCRXF010000020.1"/>
</dbReference>
<evidence type="ECO:0000313" key="3">
    <source>
        <dbReference type="EMBL" id="VDC22378.1"/>
    </source>
</evidence>
<protein>
    <submittedName>
        <fullName evidence="3">Peptidase propeptide and YPEB domain protein</fullName>
    </submittedName>
</protein>
<feature type="domain" description="PepSY" evidence="2">
    <location>
        <begin position="106"/>
        <end position="158"/>
    </location>
</feature>
<feature type="domain" description="PepSY" evidence="2">
    <location>
        <begin position="170"/>
        <end position="226"/>
    </location>
</feature>
<reference evidence="3 4" key="1">
    <citation type="submission" date="2018-11" db="EMBL/GenBank/DDBJ databases">
        <authorList>
            <person name="Criscuolo A."/>
        </authorList>
    </citation>
    <scope>NUCLEOTIDE SEQUENCE [LARGE SCALE GENOMIC DNA]</scope>
    <source>
        <strain evidence="3">ATB-66</strain>
    </source>
</reference>
<sequence>MKILKRPWFIPTLLTVVILVAGGVFVGSLVTKEELLPESEIQARLENIYGGTVKQLSIRNEVYHAEMIRGEAVYSATIDAVTGSILSLVQTGKTGDISGQLLLEADVQKVIAEKYTGTTKRISLDKSGDKPVYEVEIAQNKELLVVEIDGLSGEVISENVKETTVEHALITKEQAVEIALGQLKGEVEYVTFEKTNDGGYYLIEIDGEDEEAEIQIHAISGEILSTTWDD</sequence>
<gene>
    <name evidence="3" type="ORF">FILTAD_00724</name>
</gene>
<dbReference type="AlphaFoldDB" id="A0A3P5WL26"/>
<keyword evidence="1" id="KW-0472">Membrane</keyword>
<accession>A0A3P5WL26</accession>
<keyword evidence="4" id="KW-1185">Reference proteome</keyword>
<organism evidence="3 4">
    <name type="scientific">Filibacter tadaridae</name>
    <dbReference type="NCBI Taxonomy" id="2483811"/>
    <lineage>
        <taxon>Bacteria</taxon>
        <taxon>Bacillati</taxon>
        <taxon>Bacillota</taxon>
        <taxon>Bacilli</taxon>
        <taxon>Bacillales</taxon>
        <taxon>Caryophanaceae</taxon>
        <taxon>Filibacter</taxon>
    </lineage>
</organism>
<dbReference type="InterPro" id="IPR025711">
    <property type="entry name" value="PepSY"/>
</dbReference>
<dbReference type="OrthoDB" id="2476750at2"/>